<sequence>MHCSIETVFIGLERQSSTREKNILFRHHMPHGPSFFCCLLSHIGMIVVFDARRTSTEDLLSLWLLSIGESYAYY</sequence>
<name>A0A370C3K6_ASPNG</name>
<evidence type="ECO:0000313" key="2">
    <source>
        <dbReference type="Proteomes" id="UP000253845"/>
    </source>
</evidence>
<reference evidence="1 2" key="1">
    <citation type="submission" date="2018-07" db="EMBL/GenBank/DDBJ databases">
        <title>Section-level genome sequencing of Aspergillus section Nigri to investigate inter- and intra-species variation.</title>
        <authorList>
            <consortium name="DOE Joint Genome Institute"/>
            <person name="Vesth T.C."/>
            <person name="Nybo J.L."/>
            <person name="Theobald S."/>
            <person name="Frisvad J.C."/>
            <person name="Larsen T.O."/>
            <person name="Nielsen K.F."/>
            <person name="Hoof J.B."/>
            <person name="Brandl J."/>
            <person name="Salamov A."/>
            <person name="Riley R."/>
            <person name="Gladden J.M."/>
            <person name="Phatale P."/>
            <person name="Nielsen M.T."/>
            <person name="Lyhne E.K."/>
            <person name="Kogle M.E."/>
            <person name="Strasser K."/>
            <person name="McDonnell E."/>
            <person name="Barry K."/>
            <person name="Clum A."/>
            <person name="Chen C."/>
            <person name="Nolan M."/>
            <person name="Sandor L."/>
            <person name="Kuo A."/>
            <person name="Lipzen A."/>
            <person name="Hainaut M."/>
            <person name="Drula E."/>
            <person name="Tsang A."/>
            <person name="Magnuson J.K."/>
            <person name="Henrissat B."/>
            <person name="Wiebenga A."/>
            <person name="Simmons B.A."/>
            <person name="Makela M.R."/>
            <person name="De vries R.P."/>
            <person name="Grigoriev I.V."/>
            <person name="Mortensen U.H."/>
            <person name="Baker S.E."/>
            <person name="Andersen M.R."/>
        </authorList>
    </citation>
    <scope>NUCLEOTIDE SEQUENCE [LARGE SCALE GENOMIC DNA]</scope>
    <source>
        <strain evidence="1 2">ATCC 13496</strain>
    </source>
</reference>
<evidence type="ECO:0000313" key="1">
    <source>
        <dbReference type="EMBL" id="RDH22484.1"/>
    </source>
</evidence>
<dbReference type="VEuPathDB" id="FungiDB:M747DRAFT_179164"/>
<proteinExistence type="predicted"/>
<dbReference type="Proteomes" id="UP000253845">
    <property type="component" value="Unassembled WGS sequence"/>
</dbReference>
<protein>
    <submittedName>
        <fullName evidence="1">Uncharacterized protein</fullName>
    </submittedName>
</protein>
<dbReference type="AlphaFoldDB" id="A0A370C3K6"/>
<organism evidence="1 2">
    <name type="scientific">Aspergillus niger ATCC 13496</name>
    <dbReference type="NCBI Taxonomy" id="1353008"/>
    <lineage>
        <taxon>Eukaryota</taxon>
        <taxon>Fungi</taxon>
        <taxon>Dikarya</taxon>
        <taxon>Ascomycota</taxon>
        <taxon>Pezizomycotina</taxon>
        <taxon>Eurotiomycetes</taxon>
        <taxon>Eurotiomycetidae</taxon>
        <taxon>Eurotiales</taxon>
        <taxon>Aspergillaceae</taxon>
        <taxon>Aspergillus</taxon>
        <taxon>Aspergillus subgen. Circumdati</taxon>
    </lineage>
</organism>
<gene>
    <name evidence="1" type="ORF">M747DRAFT_179164</name>
</gene>
<accession>A0A370C3K6</accession>
<dbReference type="EMBL" id="KZ851907">
    <property type="protein sequence ID" value="RDH22484.1"/>
    <property type="molecule type" value="Genomic_DNA"/>
</dbReference>